<sequence>MLCGVRWGVEARTNAMASSEDVYGMGDVSHANRRGRVGVESQPQFKKRRLPHETIEVDAQVVVCALGKGSTYFSYYDSLMSDCKALLTDLRSFHISYIRRLTI</sequence>
<proteinExistence type="predicted"/>
<gene>
    <name evidence="1" type="ORF">Sjap_011953</name>
</gene>
<reference evidence="1 2" key="1">
    <citation type="submission" date="2024-01" db="EMBL/GenBank/DDBJ databases">
        <title>Genome assemblies of Stephania.</title>
        <authorList>
            <person name="Yang L."/>
        </authorList>
    </citation>
    <scope>NUCLEOTIDE SEQUENCE [LARGE SCALE GENOMIC DNA]</scope>
    <source>
        <strain evidence="1">QJT</strain>
        <tissue evidence="1">Leaf</tissue>
    </source>
</reference>
<evidence type="ECO:0000313" key="2">
    <source>
        <dbReference type="Proteomes" id="UP001417504"/>
    </source>
</evidence>
<protein>
    <submittedName>
        <fullName evidence="1">Uncharacterized protein</fullName>
    </submittedName>
</protein>
<dbReference type="EMBL" id="JBBNAE010000004">
    <property type="protein sequence ID" value="KAK9131466.1"/>
    <property type="molecule type" value="Genomic_DNA"/>
</dbReference>
<accession>A0AAP0JCA3</accession>
<keyword evidence="2" id="KW-1185">Reference proteome</keyword>
<dbReference type="Proteomes" id="UP001417504">
    <property type="component" value="Unassembled WGS sequence"/>
</dbReference>
<name>A0AAP0JCA3_9MAGN</name>
<comment type="caution">
    <text evidence="1">The sequence shown here is derived from an EMBL/GenBank/DDBJ whole genome shotgun (WGS) entry which is preliminary data.</text>
</comment>
<organism evidence="1 2">
    <name type="scientific">Stephania japonica</name>
    <dbReference type="NCBI Taxonomy" id="461633"/>
    <lineage>
        <taxon>Eukaryota</taxon>
        <taxon>Viridiplantae</taxon>
        <taxon>Streptophyta</taxon>
        <taxon>Embryophyta</taxon>
        <taxon>Tracheophyta</taxon>
        <taxon>Spermatophyta</taxon>
        <taxon>Magnoliopsida</taxon>
        <taxon>Ranunculales</taxon>
        <taxon>Menispermaceae</taxon>
        <taxon>Menispermoideae</taxon>
        <taxon>Cissampelideae</taxon>
        <taxon>Stephania</taxon>
    </lineage>
</organism>
<evidence type="ECO:0000313" key="1">
    <source>
        <dbReference type="EMBL" id="KAK9131466.1"/>
    </source>
</evidence>
<dbReference type="AlphaFoldDB" id="A0AAP0JCA3"/>